<dbReference type="PANTHER" id="PTHR43377">
    <property type="entry name" value="BILIVERDIN REDUCTASE A"/>
    <property type="match status" value="1"/>
</dbReference>
<evidence type="ECO:0000313" key="4">
    <source>
        <dbReference type="Proteomes" id="UP000614460"/>
    </source>
</evidence>
<dbReference type="Pfam" id="PF01408">
    <property type="entry name" value="GFO_IDH_MocA"/>
    <property type="match status" value="1"/>
</dbReference>
<protein>
    <submittedName>
        <fullName evidence="3">Myo-inositol 2-dehydrogenase</fullName>
    </submittedName>
</protein>
<dbReference type="SUPFAM" id="SSF55347">
    <property type="entry name" value="Glyceraldehyde-3-phosphate dehydrogenase-like, C-terminal domain"/>
    <property type="match status" value="1"/>
</dbReference>
<name>A0A8H9KTT9_9SPHI</name>
<evidence type="ECO:0000259" key="1">
    <source>
        <dbReference type="Pfam" id="PF01408"/>
    </source>
</evidence>
<feature type="domain" description="GFO/IDH/MocA-like oxidoreductase" evidence="2">
    <location>
        <begin position="147"/>
        <end position="237"/>
    </location>
</feature>
<dbReference type="InterPro" id="IPR055170">
    <property type="entry name" value="GFO_IDH_MocA-like_dom"/>
</dbReference>
<dbReference type="SUPFAM" id="SSF51735">
    <property type="entry name" value="NAD(P)-binding Rossmann-fold domains"/>
    <property type="match status" value="1"/>
</dbReference>
<accession>A0A8H9KTT9</accession>
<gene>
    <name evidence="3" type="primary">idh</name>
    <name evidence="3" type="ORF">GCM10011516_20870</name>
</gene>
<organism evidence="3 4">
    <name type="scientific">Sphingobacterium cellulitidis</name>
    <dbReference type="NCBI Taxonomy" id="1768011"/>
    <lineage>
        <taxon>Bacteria</taxon>
        <taxon>Pseudomonadati</taxon>
        <taxon>Bacteroidota</taxon>
        <taxon>Sphingobacteriia</taxon>
        <taxon>Sphingobacteriales</taxon>
        <taxon>Sphingobacteriaceae</taxon>
        <taxon>Sphingobacterium</taxon>
    </lineage>
</organism>
<keyword evidence="4" id="KW-1185">Reference proteome</keyword>
<dbReference type="Pfam" id="PF22725">
    <property type="entry name" value="GFO_IDH_MocA_C3"/>
    <property type="match status" value="1"/>
</dbReference>
<sequence>MKKGILEKIKILVVGCGNMGASHAKAYHDMEAFEIVGLVSRGDSKLKLNEKLGADYPLFDEYEQALEQSKPDAVCISTYPDTHEDYAIKAFQANAHVFIEKPLADTVIGAQKVVDAANAVGKKLVVGYILRHHPSWIKFIEIGKTMGYPLVMRMNLNQQSQGYMWDVHRNLMKSLSPIVDCGVHYIDVMCQMTNANPVSVSAIGARLTDDIPQDNYNYGQLQIRFDDGSVGWYEAGWGPMISDTAFFIKDVIGPKGCVSIVAKEAGKAGNSDSVESHTKTESLKVHYADINTKNEFIKPDEWIDLTDEPDHQELCNREQSFFLKAIQEDLNLDKSMQDAINSLQIAIACDESVKTGGIVKL</sequence>
<reference evidence="3" key="1">
    <citation type="journal article" date="2014" name="Int. J. Syst. Evol. Microbiol.">
        <title>Complete genome sequence of Corynebacterium casei LMG S-19264T (=DSM 44701T), isolated from a smear-ripened cheese.</title>
        <authorList>
            <consortium name="US DOE Joint Genome Institute (JGI-PGF)"/>
            <person name="Walter F."/>
            <person name="Albersmeier A."/>
            <person name="Kalinowski J."/>
            <person name="Ruckert C."/>
        </authorList>
    </citation>
    <scope>NUCLEOTIDE SEQUENCE</scope>
    <source>
        <strain evidence="3">CGMCC 1.15966</strain>
    </source>
</reference>
<evidence type="ECO:0000259" key="2">
    <source>
        <dbReference type="Pfam" id="PF22725"/>
    </source>
</evidence>
<dbReference type="InterPro" id="IPR051450">
    <property type="entry name" value="Gfo/Idh/MocA_Oxidoreductases"/>
</dbReference>
<proteinExistence type="predicted"/>
<dbReference type="AlphaFoldDB" id="A0A8H9KTT9"/>
<feature type="domain" description="Gfo/Idh/MocA-like oxidoreductase N-terminal" evidence="1">
    <location>
        <begin position="9"/>
        <end position="128"/>
    </location>
</feature>
<dbReference type="PANTHER" id="PTHR43377:SF1">
    <property type="entry name" value="BILIVERDIN REDUCTASE A"/>
    <property type="match status" value="1"/>
</dbReference>
<dbReference type="InterPro" id="IPR000683">
    <property type="entry name" value="Gfo/Idh/MocA-like_OxRdtase_N"/>
</dbReference>
<dbReference type="Proteomes" id="UP000614460">
    <property type="component" value="Unassembled WGS sequence"/>
</dbReference>
<dbReference type="Gene3D" id="3.40.50.720">
    <property type="entry name" value="NAD(P)-binding Rossmann-like Domain"/>
    <property type="match status" value="1"/>
</dbReference>
<dbReference type="EMBL" id="BMKM01000004">
    <property type="protein sequence ID" value="GGE23029.1"/>
    <property type="molecule type" value="Genomic_DNA"/>
</dbReference>
<comment type="caution">
    <text evidence="3">The sequence shown here is derived from an EMBL/GenBank/DDBJ whole genome shotgun (WGS) entry which is preliminary data.</text>
</comment>
<evidence type="ECO:0000313" key="3">
    <source>
        <dbReference type="EMBL" id="GGE23029.1"/>
    </source>
</evidence>
<reference evidence="3" key="2">
    <citation type="submission" date="2020-09" db="EMBL/GenBank/DDBJ databases">
        <authorList>
            <person name="Sun Q."/>
            <person name="Zhou Y."/>
        </authorList>
    </citation>
    <scope>NUCLEOTIDE SEQUENCE</scope>
    <source>
        <strain evidence="3">CGMCC 1.15966</strain>
    </source>
</reference>
<dbReference type="GO" id="GO:0000166">
    <property type="term" value="F:nucleotide binding"/>
    <property type="evidence" value="ECO:0007669"/>
    <property type="project" value="InterPro"/>
</dbReference>
<dbReference type="Gene3D" id="3.30.360.10">
    <property type="entry name" value="Dihydrodipicolinate Reductase, domain 2"/>
    <property type="match status" value="1"/>
</dbReference>
<dbReference type="InterPro" id="IPR036291">
    <property type="entry name" value="NAD(P)-bd_dom_sf"/>
</dbReference>